<evidence type="ECO:0000313" key="1">
    <source>
        <dbReference type="EMBL" id="ALU44856.1"/>
    </source>
</evidence>
<dbReference type="Proteomes" id="UP000069015">
    <property type="component" value="Chromosome 1"/>
</dbReference>
<sequence length="317" mass="35121">MSSAKSQLGFDQNQRKIIIGEQQDSELGPLCHLPGTWKNTGNLEGHGWNMIALPFTAGDLDYRLLMNQYDEELTFSLVDKGVPNRGIPEDQSVATLDYTQIINQIAAQDYPHSGLEGKPGLAIHHEPGLWLHMRDQLTDDLDIARLSSIPHGDAVIALGKSAHSQSGFEIPALNGLPIGVSGDIGTNPYLAPYKHFRDQPFEGLFDPTQANALLQKVIAPLLSAGKVKNTTKLEVRTTAASGSVNNIPFVTRQANAAEVHSTFWIYELTETDQHGNPKLWLQYSQNVILDFFNRKDRPGELIRWPHISINTLEKVDT</sequence>
<reference evidence="1 2" key="1">
    <citation type="submission" date="2015-12" db="EMBL/GenBank/DDBJ databases">
        <title>Complete genome sequence of Pseudoalteromonas rubra SCSIO 6842, harboring a conjugative plasmid.</title>
        <authorList>
            <person name="Li B."/>
            <person name="Wang X."/>
        </authorList>
    </citation>
    <scope>NUCLEOTIDE SEQUENCE [LARGE SCALE GENOMIC DNA]</scope>
    <source>
        <strain evidence="1 2">SCSIO 6842</strain>
    </source>
</reference>
<dbReference type="InterPro" id="IPR047975">
    <property type="entry name" value="Heme_bind_FMP"/>
</dbReference>
<dbReference type="SUPFAM" id="SSF50814">
    <property type="entry name" value="Lipocalins"/>
    <property type="match status" value="1"/>
</dbReference>
<dbReference type="AlphaFoldDB" id="A0A0U3HV28"/>
<name>A0A0U3HV28_9GAMM</name>
<proteinExistence type="predicted"/>
<gene>
    <name evidence="1" type="ORF">AT705_19020</name>
</gene>
<dbReference type="NCBIfam" id="NF040572">
    <property type="entry name" value="heme_bind_FMP"/>
    <property type="match status" value="1"/>
</dbReference>
<organism evidence="1 2">
    <name type="scientific">Pseudoalteromonas rubra</name>
    <dbReference type="NCBI Taxonomy" id="43658"/>
    <lineage>
        <taxon>Bacteria</taxon>
        <taxon>Pseudomonadati</taxon>
        <taxon>Pseudomonadota</taxon>
        <taxon>Gammaproteobacteria</taxon>
        <taxon>Alteromonadales</taxon>
        <taxon>Pseudoalteromonadaceae</taxon>
        <taxon>Pseudoalteromonas</taxon>
    </lineage>
</organism>
<dbReference type="KEGG" id="prr:AT705_19020"/>
<protein>
    <submittedName>
        <fullName evidence="1">Uncharacterized protein</fullName>
    </submittedName>
</protein>
<dbReference type="RefSeq" id="WP_058797795.1">
    <property type="nucleotide sequence ID" value="NZ_CP013611.1"/>
</dbReference>
<dbReference type="InterPro" id="IPR012674">
    <property type="entry name" value="Calycin"/>
</dbReference>
<dbReference type="EMBL" id="CP013611">
    <property type="protein sequence ID" value="ALU44856.1"/>
    <property type="molecule type" value="Genomic_DNA"/>
</dbReference>
<evidence type="ECO:0000313" key="2">
    <source>
        <dbReference type="Proteomes" id="UP000069015"/>
    </source>
</evidence>
<accession>A0A0U3HV28</accession>